<evidence type="ECO:0000313" key="2">
    <source>
        <dbReference type="Proteomes" id="UP000753196"/>
    </source>
</evidence>
<dbReference type="EMBL" id="JACQCR010000064">
    <property type="protein sequence ID" value="MBI3631233.1"/>
    <property type="molecule type" value="Genomic_DNA"/>
</dbReference>
<sequence length="115" mass="13389">EIPLDYSVNVDKKVAHYLSYGHINVYTPSLFKFLLKSEGYEILAERLTQTTNEVTRYNMYNNMKLEKSFLREVKLTMGPVINFLRKIKLGQEKYNEFAFSAYTCLAKGAGELKIF</sequence>
<dbReference type="Proteomes" id="UP000753196">
    <property type="component" value="Unassembled WGS sequence"/>
</dbReference>
<organism evidence="1 2">
    <name type="scientific">Candidatus Sungiibacteriota bacterium</name>
    <dbReference type="NCBI Taxonomy" id="2750080"/>
    <lineage>
        <taxon>Bacteria</taxon>
        <taxon>Candidatus Sungiibacteriota</taxon>
    </lineage>
</organism>
<comment type="caution">
    <text evidence="1">The sequence shown here is derived from an EMBL/GenBank/DDBJ whole genome shotgun (WGS) entry which is preliminary data.</text>
</comment>
<proteinExistence type="predicted"/>
<feature type="non-terminal residue" evidence="1">
    <location>
        <position position="1"/>
    </location>
</feature>
<name>A0A932R0J0_9BACT</name>
<evidence type="ECO:0000313" key="1">
    <source>
        <dbReference type="EMBL" id="MBI3631233.1"/>
    </source>
</evidence>
<dbReference type="AlphaFoldDB" id="A0A932R0J0"/>
<gene>
    <name evidence="1" type="ORF">HY221_02750</name>
</gene>
<reference evidence="1" key="1">
    <citation type="submission" date="2020-07" db="EMBL/GenBank/DDBJ databases">
        <title>Huge and variable diversity of episymbiotic CPR bacteria and DPANN archaea in groundwater ecosystems.</title>
        <authorList>
            <person name="He C.Y."/>
            <person name="Keren R."/>
            <person name="Whittaker M."/>
            <person name="Farag I.F."/>
            <person name="Doudna J."/>
            <person name="Cate J.H.D."/>
            <person name="Banfield J.F."/>
        </authorList>
    </citation>
    <scope>NUCLEOTIDE SEQUENCE</scope>
    <source>
        <strain evidence="1">NC_groundwater_973_Pr1_S-0.2um_54_13</strain>
    </source>
</reference>
<protein>
    <submittedName>
        <fullName evidence="1">Uncharacterized protein</fullName>
    </submittedName>
</protein>
<accession>A0A932R0J0</accession>